<protein>
    <submittedName>
        <fullName evidence="3">Lipopolysaccharide N-acetylmannosaminouronosyltransferase</fullName>
        <ecNumber evidence="3">2.4.1.180</ecNumber>
    </submittedName>
</protein>
<proteinExistence type="predicted"/>
<gene>
    <name evidence="3" type="primary">wecG</name>
    <name evidence="3" type="ORF">ACFFIT_08305</name>
</gene>
<dbReference type="EMBL" id="JBHLXE010000090">
    <property type="protein sequence ID" value="MFC0180079.1"/>
    <property type="molecule type" value="Genomic_DNA"/>
</dbReference>
<dbReference type="PANTHER" id="PTHR34136:SF1">
    <property type="entry name" value="UDP-N-ACETYL-D-MANNOSAMINURONIC ACID TRANSFERASE"/>
    <property type="match status" value="1"/>
</dbReference>
<dbReference type="EC" id="2.4.1.180" evidence="3"/>
<name>A0ABV6CAS4_9GAMM</name>
<keyword evidence="4" id="KW-1185">Reference proteome</keyword>
<evidence type="ECO:0000256" key="2">
    <source>
        <dbReference type="ARBA" id="ARBA00022679"/>
    </source>
</evidence>
<dbReference type="RefSeq" id="WP_385877193.1">
    <property type="nucleotide sequence ID" value="NZ_JBHLXE010000090.1"/>
</dbReference>
<dbReference type="Proteomes" id="UP001589758">
    <property type="component" value="Unassembled WGS sequence"/>
</dbReference>
<dbReference type="CDD" id="cd06533">
    <property type="entry name" value="Glyco_transf_WecG_TagA"/>
    <property type="match status" value="1"/>
</dbReference>
<comment type="caution">
    <text evidence="3">The sequence shown here is derived from an EMBL/GenBank/DDBJ whole genome shotgun (WGS) entry which is preliminary data.</text>
</comment>
<evidence type="ECO:0000256" key="1">
    <source>
        <dbReference type="ARBA" id="ARBA00022676"/>
    </source>
</evidence>
<dbReference type="GO" id="GO:0047241">
    <property type="term" value="F:lipopolysaccharide N-acetylmannosaminouronosyltransferase activity"/>
    <property type="evidence" value="ECO:0007669"/>
    <property type="project" value="UniProtKB-EC"/>
</dbReference>
<evidence type="ECO:0000313" key="4">
    <source>
        <dbReference type="Proteomes" id="UP001589758"/>
    </source>
</evidence>
<reference evidence="3 4" key="1">
    <citation type="submission" date="2024-09" db="EMBL/GenBank/DDBJ databases">
        <authorList>
            <person name="Sun Q."/>
            <person name="Mori K."/>
        </authorList>
    </citation>
    <scope>NUCLEOTIDE SEQUENCE [LARGE SCALE GENOMIC DNA]</scope>
    <source>
        <strain evidence="3 4">CCM 8545</strain>
    </source>
</reference>
<sequence length="243" mass="27541">MNKTATYDIRGFAISGFKNESQFLDFLFANKTVKTGALVAINAEKILTAETNAQLTELIQSAEFKYADGISIVRGIRKKFPGTEVSRIAGADLWLSLMQRAAKENTPVFLIGGKPETLQATETKLIESFGTLIVDRQDGYFTQEDEEALINRIKASGAKIVTVAMGSPKQELFIKACKEIYPNALYMGVGGTYDVFTGRVKRAPLIWQKWGLEWLYRLIRQPSRLSRQLKLFKFVYYYYFNKL</sequence>
<keyword evidence="2 3" id="KW-0808">Transferase</keyword>
<keyword evidence="1 3" id="KW-0328">Glycosyltransferase</keyword>
<accession>A0ABV6CAS4</accession>
<dbReference type="Pfam" id="PF03808">
    <property type="entry name" value="Glyco_tran_WecG"/>
    <property type="match status" value="1"/>
</dbReference>
<dbReference type="PANTHER" id="PTHR34136">
    <property type="match status" value="1"/>
</dbReference>
<organism evidence="3 4">
    <name type="scientific">Thorsellia kenyensis</name>
    <dbReference type="NCBI Taxonomy" id="1549888"/>
    <lineage>
        <taxon>Bacteria</taxon>
        <taxon>Pseudomonadati</taxon>
        <taxon>Pseudomonadota</taxon>
        <taxon>Gammaproteobacteria</taxon>
        <taxon>Enterobacterales</taxon>
        <taxon>Thorselliaceae</taxon>
        <taxon>Thorsellia</taxon>
    </lineage>
</organism>
<dbReference type="NCBIfam" id="TIGR00696">
    <property type="entry name" value="wecG_tagA_cpsF"/>
    <property type="match status" value="1"/>
</dbReference>
<evidence type="ECO:0000313" key="3">
    <source>
        <dbReference type="EMBL" id="MFC0180079.1"/>
    </source>
</evidence>
<dbReference type="NCBIfam" id="NF002980">
    <property type="entry name" value="PRK03692.1"/>
    <property type="match status" value="1"/>
</dbReference>
<dbReference type="InterPro" id="IPR004629">
    <property type="entry name" value="WecG_TagA_CpsF"/>
</dbReference>